<dbReference type="InterPro" id="IPR036188">
    <property type="entry name" value="FAD/NAD-bd_sf"/>
</dbReference>
<dbReference type="InterPro" id="IPR007867">
    <property type="entry name" value="GMC_OxRtase_C"/>
</dbReference>
<dbReference type="Pfam" id="PF00732">
    <property type="entry name" value="GMC_oxred_N"/>
    <property type="match status" value="1"/>
</dbReference>
<keyword evidence="3" id="KW-0325">Glycoprotein</keyword>
<dbReference type="EMBL" id="LKCW01000143">
    <property type="protein sequence ID" value="KPM38130.1"/>
    <property type="molecule type" value="Genomic_DNA"/>
</dbReference>
<protein>
    <submittedName>
        <fullName evidence="9">Versicolorin B synthase</fullName>
    </submittedName>
</protein>
<evidence type="ECO:0000313" key="9">
    <source>
        <dbReference type="EMBL" id="KPM38130.1"/>
    </source>
</evidence>
<dbReference type="InterPro" id="IPR036259">
    <property type="entry name" value="MFS_trans_sf"/>
</dbReference>
<dbReference type="Gene3D" id="1.20.1250.20">
    <property type="entry name" value="MFS general substrate transporter like domains"/>
    <property type="match status" value="2"/>
</dbReference>
<dbReference type="Proteomes" id="UP000050424">
    <property type="component" value="Unassembled WGS sequence"/>
</dbReference>
<feature type="transmembrane region" description="Helical" evidence="5">
    <location>
        <begin position="731"/>
        <end position="752"/>
    </location>
</feature>
<feature type="signal peptide" evidence="6">
    <location>
        <begin position="1"/>
        <end position="16"/>
    </location>
</feature>
<dbReference type="InterPro" id="IPR011701">
    <property type="entry name" value="MFS"/>
</dbReference>
<dbReference type="Pfam" id="PF07690">
    <property type="entry name" value="MFS_1"/>
    <property type="match status" value="1"/>
</dbReference>
<feature type="compositionally biased region" description="Polar residues" evidence="4">
    <location>
        <begin position="626"/>
        <end position="641"/>
    </location>
</feature>
<dbReference type="InterPro" id="IPR000172">
    <property type="entry name" value="GMC_OxRdtase_N"/>
</dbReference>
<proteinExistence type="inferred from homology"/>
<sequence length="1076" mass="117572">MRLLPVLYTLLATAFADDVPSQFDDGQLTGNGFGIPGINATYDYVIVGGGTAGALAAARLIEYSNATVALIEAGGFYELSNGNISQLPFRINDWKGSSGQDSWQPLVDWGYFTEPQNNGKIINYAQGRTFGGSSARNLMMLNRPTKGAYQHWADKVGDQAYTWDNMLEFNKRTIKFSDNTHRRPANATPLDDASAFSETGGPLHVTYPSYVFPVSWDAIKAFEAVGFEKIPSFTSGILQGWGWWQFSINPETGLRDSSESSFLQHSLGRPGLTTYINSMVRKILFSGTRAVGVTVDNYGQQPFNLTARKEVIVAAGLWSTPQLLMVSGIGPKETLEKFDIPVISNLQGVGQGIHDSAAVHGPMWEIEGISMGGWKEPDKLQEAVVEFNKYKTGPLTNGGVDVGAFEKIPTANLSAKAQADLAQYPDDWPEVEFIMQMASPPAGATGKNYASMTIRMVGTISRGNMTIASASNLDAPVINPNWLLADTDKEVALYALRRARELWTHIPSRIGVEFYPGANITSDEHLLDLTYDNLDPTHHGTASCSMGKADDPLAVVDSKGRVFGVQNLRIIDSSTMPLTPPGHTMGPTYANAEKLVQDIVDHYKDLFLMAESEKRAPSPNGFPLDTFQQDQNSAEQASSTTDQDDAARAKDDRKRLHVLCGSALIQLPLWGFVLSYGIFEEYWTSNWTLHGDLDITGVIGTTSNGIIYISMPFLFAIFTRYWARYRFRAELCGLALAFLGFILSSFSTHVWHLMVTQGILAAFGCTLVYSPATCSLGEWYASGNRAVAYGIILSCRNIVGSTCPFLLRYLLDQYGFRWTIRIWAFILAGSGLISIFLVPTHPSKMTPSGEKPPRIPWTFLKHRGIYVFCIAITLQSAGYCLPQTYLPSFARDFSDASQAISTLLLTLHNIPGIFSCFFFGWLTDNKYHQFSAATTTCLSAFAASASVFLLWGFTTQGSSVVVLVFAIFFGFFAGGYSATWGGITKELEHEAEKHNETIDSSLTYGLLNGARGIGFVSGGLVSIPLLNSGDTGWGGRFGYGTKYGPLMVFTGIAVAFGGLGLLRTFKLPHRQASASS</sequence>
<dbReference type="GO" id="GO:0016614">
    <property type="term" value="F:oxidoreductase activity, acting on CH-OH group of donors"/>
    <property type="evidence" value="ECO:0007669"/>
    <property type="project" value="InterPro"/>
</dbReference>
<gene>
    <name evidence="9" type="ORF">AK830_g8425</name>
</gene>
<dbReference type="GO" id="GO:0016020">
    <property type="term" value="C:membrane"/>
    <property type="evidence" value="ECO:0007669"/>
    <property type="project" value="UniProtKB-SubCell"/>
</dbReference>
<dbReference type="Gene3D" id="3.50.50.60">
    <property type="entry name" value="FAD/NAD(P)-binding domain"/>
    <property type="match status" value="1"/>
</dbReference>
<evidence type="ECO:0000259" key="8">
    <source>
        <dbReference type="Pfam" id="PF05199"/>
    </source>
</evidence>
<dbReference type="AlphaFoldDB" id="A0A0P7AUD8"/>
<accession>A0A0P7AUD8</accession>
<evidence type="ECO:0000256" key="4">
    <source>
        <dbReference type="SAM" id="MobiDB-lite"/>
    </source>
</evidence>
<dbReference type="OrthoDB" id="269227at2759"/>
<evidence type="ECO:0000256" key="2">
    <source>
        <dbReference type="ARBA" id="ARBA00010790"/>
    </source>
</evidence>
<feature type="domain" description="Glucose-methanol-choline oxidoreductase N-terminal" evidence="7">
    <location>
        <begin position="42"/>
        <end position="352"/>
    </location>
</feature>
<evidence type="ECO:0000256" key="6">
    <source>
        <dbReference type="SAM" id="SignalP"/>
    </source>
</evidence>
<feature type="transmembrane region" description="Helical" evidence="5">
    <location>
        <begin position="899"/>
        <end position="923"/>
    </location>
</feature>
<dbReference type="Pfam" id="PF05199">
    <property type="entry name" value="GMC_oxred_C"/>
    <property type="match status" value="1"/>
</dbReference>
<dbReference type="GO" id="GO:0050660">
    <property type="term" value="F:flavin adenine dinucleotide binding"/>
    <property type="evidence" value="ECO:0007669"/>
    <property type="project" value="InterPro"/>
</dbReference>
<dbReference type="PANTHER" id="PTHR11552">
    <property type="entry name" value="GLUCOSE-METHANOL-CHOLINE GMC OXIDOREDUCTASE"/>
    <property type="match status" value="1"/>
</dbReference>
<feature type="domain" description="Glucose-methanol-choline oxidoreductase C-terminal" evidence="8">
    <location>
        <begin position="461"/>
        <end position="592"/>
    </location>
</feature>
<dbReference type="GO" id="GO:0044550">
    <property type="term" value="P:secondary metabolite biosynthetic process"/>
    <property type="evidence" value="ECO:0007669"/>
    <property type="project" value="TreeGrafter"/>
</dbReference>
<dbReference type="SUPFAM" id="SSF103473">
    <property type="entry name" value="MFS general substrate transporter"/>
    <property type="match status" value="1"/>
</dbReference>
<name>A0A0P7AUD8_9HYPO</name>
<dbReference type="STRING" id="78410.A0A0P7AUD8"/>
<feature type="transmembrane region" description="Helical" evidence="5">
    <location>
        <begin position="822"/>
        <end position="839"/>
    </location>
</feature>
<evidence type="ECO:0000256" key="3">
    <source>
        <dbReference type="ARBA" id="ARBA00023180"/>
    </source>
</evidence>
<comment type="subcellular location">
    <subcellularLocation>
        <location evidence="1">Membrane</location>
        <topology evidence="1">Multi-pass membrane protein</topology>
    </subcellularLocation>
</comment>
<keyword evidence="5" id="KW-0812">Transmembrane</keyword>
<keyword evidence="5" id="KW-0472">Membrane</keyword>
<evidence type="ECO:0000256" key="5">
    <source>
        <dbReference type="SAM" id="Phobius"/>
    </source>
</evidence>
<organism evidence="9 10">
    <name type="scientific">Neonectria ditissima</name>
    <dbReference type="NCBI Taxonomy" id="78410"/>
    <lineage>
        <taxon>Eukaryota</taxon>
        <taxon>Fungi</taxon>
        <taxon>Dikarya</taxon>
        <taxon>Ascomycota</taxon>
        <taxon>Pezizomycotina</taxon>
        <taxon>Sordariomycetes</taxon>
        <taxon>Hypocreomycetidae</taxon>
        <taxon>Hypocreales</taxon>
        <taxon>Nectriaceae</taxon>
        <taxon>Neonectria</taxon>
    </lineage>
</organism>
<dbReference type="SUPFAM" id="SSF51905">
    <property type="entry name" value="FAD/NAD(P)-binding domain"/>
    <property type="match status" value="1"/>
</dbReference>
<keyword evidence="10" id="KW-1185">Reference proteome</keyword>
<feature type="region of interest" description="Disordered" evidence="4">
    <location>
        <begin position="618"/>
        <end position="647"/>
    </location>
</feature>
<keyword evidence="6" id="KW-0732">Signal</keyword>
<feature type="transmembrane region" description="Helical" evidence="5">
    <location>
        <begin position="758"/>
        <end position="780"/>
    </location>
</feature>
<feature type="transmembrane region" description="Helical" evidence="5">
    <location>
        <begin position="960"/>
        <end position="983"/>
    </location>
</feature>
<feature type="transmembrane region" description="Helical" evidence="5">
    <location>
        <begin position="1004"/>
        <end position="1023"/>
    </location>
</feature>
<comment type="caution">
    <text evidence="9">The sequence shown here is derived from an EMBL/GenBank/DDBJ whole genome shotgun (WGS) entry which is preliminary data.</text>
</comment>
<feature type="transmembrane region" description="Helical" evidence="5">
    <location>
        <begin position="787"/>
        <end position="810"/>
    </location>
</feature>
<feature type="transmembrane region" description="Helical" evidence="5">
    <location>
        <begin position="930"/>
        <end position="954"/>
    </location>
</feature>
<comment type="similarity">
    <text evidence="2">Belongs to the GMC oxidoreductase family.</text>
</comment>
<feature type="transmembrane region" description="Helical" evidence="5">
    <location>
        <begin position="699"/>
        <end position="719"/>
    </location>
</feature>
<feature type="chain" id="PRO_5006135063" evidence="6">
    <location>
        <begin position="17"/>
        <end position="1076"/>
    </location>
</feature>
<dbReference type="SUPFAM" id="SSF54373">
    <property type="entry name" value="FAD-linked reductases, C-terminal domain"/>
    <property type="match status" value="1"/>
</dbReference>
<dbReference type="Gene3D" id="3.30.560.10">
    <property type="entry name" value="Glucose Oxidase, domain 3"/>
    <property type="match status" value="1"/>
</dbReference>
<evidence type="ECO:0000256" key="1">
    <source>
        <dbReference type="ARBA" id="ARBA00004141"/>
    </source>
</evidence>
<reference evidence="9 10" key="1">
    <citation type="submission" date="2015-09" db="EMBL/GenBank/DDBJ databases">
        <title>Draft genome of a European isolate of the apple canker pathogen Neonectria ditissima.</title>
        <authorList>
            <person name="Gomez-Cortecero A."/>
            <person name="Harrison R.J."/>
            <person name="Armitage A.D."/>
        </authorList>
    </citation>
    <scope>NUCLEOTIDE SEQUENCE [LARGE SCALE GENOMIC DNA]</scope>
    <source>
        <strain evidence="9 10">R09/05</strain>
    </source>
</reference>
<dbReference type="GO" id="GO:0022857">
    <property type="term" value="F:transmembrane transporter activity"/>
    <property type="evidence" value="ECO:0007669"/>
    <property type="project" value="InterPro"/>
</dbReference>
<evidence type="ECO:0000259" key="7">
    <source>
        <dbReference type="Pfam" id="PF00732"/>
    </source>
</evidence>
<dbReference type="PANTHER" id="PTHR11552:SF138">
    <property type="entry name" value="DEHYDROGENASE PKFF-RELATED"/>
    <property type="match status" value="1"/>
</dbReference>
<feature type="transmembrane region" description="Helical" evidence="5">
    <location>
        <begin position="1043"/>
        <end position="1062"/>
    </location>
</feature>
<evidence type="ECO:0000313" key="10">
    <source>
        <dbReference type="Proteomes" id="UP000050424"/>
    </source>
</evidence>
<dbReference type="InterPro" id="IPR012132">
    <property type="entry name" value="GMC_OxRdtase"/>
</dbReference>
<keyword evidence="5" id="KW-1133">Transmembrane helix</keyword>
<feature type="transmembrane region" description="Helical" evidence="5">
    <location>
        <begin position="860"/>
        <end position="879"/>
    </location>
</feature>